<dbReference type="InterPro" id="IPR038186">
    <property type="entry name" value="CHAD_dom_sf"/>
</dbReference>
<dbReference type="PANTHER" id="PTHR39339:SF1">
    <property type="entry name" value="CHAD DOMAIN-CONTAINING PROTEIN"/>
    <property type="match status" value="1"/>
</dbReference>
<sequence>MVRTRARMRKGQLVKASQGLEIEKKYDVDDAAAVPALDRVTGVARTGAPHTAVLEAVYFDTARHILASRRITLRRRTGGTDAGWHLKLPPLESGGTATEPQQRRELHAPLGQPGVVPDSLLVHIQAYLRGAAVAPVVRLETRRTTHALYGEDGVHLADLADDRVTAERLHPGQGEGAGPGGQQQWREWELELVHGGPGLFAPAEELLVQAGARPAGHASKLARALGGEAGGQSTQQGGTPDGSTPDLAAGKKAPAAAVVTVYVAAQIHEILAQDPGVRLEEPESVHNMRSAVRRIRSALAAYRKLYSARPVRHMRDELKWLGQVLGGPRDAEVLLDRLRGHLGELPPSHGVAAASDRVERKVGGAFDDGYRHLQEALRSDRYFRLLDDLEAFRDAPPVRSEAVARGRRESAKAVDKSARRLRRSHKAATRARRGTDHENALHQVRKDAKRLRHVAETAALVRGKRARKVAKAAQRQQKILGDFHDAVIARDLLGAIGSDTEMAAPEAAALTALRTLQAEEMAAAEAKYLKVRRKSRELLRRGVL</sequence>
<evidence type="ECO:0000256" key="1">
    <source>
        <dbReference type="SAM" id="MobiDB-lite"/>
    </source>
</evidence>
<dbReference type="SMART" id="SM01118">
    <property type="entry name" value="CYTH"/>
    <property type="match status" value="1"/>
</dbReference>
<dbReference type="PROSITE" id="PS51707">
    <property type="entry name" value="CYTH"/>
    <property type="match status" value="1"/>
</dbReference>
<feature type="region of interest" description="Disordered" evidence="1">
    <location>
        <begin position="227"/>
        <end position="249"/>
    </location>
</feature>
<gene>
    <name evidence="4" type="ORF">GCM10011577_11990</name>
</gene>
<dbReference type="Gene3D" id="1.40.20.10">
    <property type="entry name" value="CHAD domain"/>
    <property type="match status" value="1"/>
</dbReference>
<dbReference type="Proteomes" id="UP000596938">
    <property type="component" value="Unassembled WGS sequence"/>
</dbReference>
<keyword evidence="5" id="KW-1185">Reference proteome</keyword>
<name>A0ABQ1XD49_9MICC</name>
<dbReference type="EMBL" id="BMKU01000003">
    <property type="protein sequence ID" value="GGG91078.1"/>
    <property type="molecule type" value="Genomic_DNA"/>
</dbReference>
<evidence type="ECO:0000259" key="3">
    <source>
        <dbReference type="PROSITE" id="PS51708"/>
    </source>
</evidence>
<dbReference type="Pfam" id="PF01928">
    <property type="entry name" value="CYTH"/>
    <property type="match status" value="1"/>
</dbReference>
<feature type="compositionally biased region" description="Basic and acidic residues" evidence="1">
    <location>
        <begin position="403"/>
        <end position="418"/>
    </location>
</feature>
<dbReference type="InterPro" id="IPR033469">
    <property type="entry name" value="CYTH-like_dom_sf"/>
</dbReference>
<evidence type="ECO:0000313" key="5">
    <source>
        <dbReference type="Proteomes" id="UP000596938"/>
    </source>
</evidence>
<dbReference type="CDD" id="cd07374">
    <property type="entry name" value="CYTH-like_Pase"/>
    <property type="match status" value="1"/>
</dbReference>
<dbReference type="Gene3D" id="2.40.320.10">
    <property type="entry name" value="Hypothetical Protein Pfu-838710-001"/>
    <property type="match status" value="1"/>
</dbReference>
<comment type="caution">
    <text evidence="4">The sequence shown here is derived from an EMBL/GenBank/DDBJ whole genome shotgun (WGS) entry which is preliminary data.</text>
</comment>
<evidence type="ECO:0000313" key="4">
    <source>
        <dbReference type="EMBL" id="GGG91078.1"/>
    </source>
</evidence>
<dbReference type="PANTHER" id="PTHR39339">
    <property type="entry name" value="SLR1444 PROTEIN"/>
    <property type="match status" value="1"/>
</dbReference>
<dbReference type="SUPFAM" id="SSF55154">
    <property type="entry name" value="CYTH-like phosphatases"/>
    <property type="match status" value="1"/>
</dbReference>
<reference evidence="5" key="1">
    <citation type="journal article" date="2019" name="Int. J. Syst. Evol. Microbiol.">
        <title>The Global Catalogue of Microorganisms (GCM) 10K type strain sequencing project: providing services to taxonomists for standard genome sequencing and annotation.</title>
        <authorList>
            <consortium name="The Broad Institute Genomics Platform"/>
            <consortium name="The Broad Institute Genome Sequencing Center for Infectious Disease"/>
            <person name="Wu L."/>
            <person name="Ma J."/>
        </authorList>
    </citation>
    <scope>NUCLEOTIDE SEQUENCE [LARGE SCALE GENOMIC DNA]</scope>
    <source>
        <strain evidence="5">CGMCC 1.1927</strain>
    </source>
</reference>
<accession>A0ABQ1XD49</accession>
<feature type="compositionally biased region" description="Polar residues" evidence="1">
    <location>
        <begin position="231"/>
        <end position="242"/>
    </location>
</feature>
<dbReference type="SMART" id="SM00880">
    <property type="entry name" value="CHAD"/>
    <property type="match status" value="1"/>
</dbReference>
<feature type="compositionally biased region" description="Basic residues" evidence="1">
    <location>
        <begin position="419"/>
        <end position="432"/>
    </location>
</feature>
<feature type="domain" description="CHAD" evidence="3">
    <location>
        <begin position="252"/>
        <end position="544"/>
    </location>
</feature>
<feature type="region of interest" description="Disordered" evidence="1">
    <location>
        <begin position="403"/>
        <end position="440"/>
    </location>
</feature>
<proteinExistence type="predicted"/>
<evidence type="ECO:0000259" key="2">
    <source>
        <dbReference type="PROSITE" id="PS51707"/>
    </source>
</evidence>
<organism evidence="4 5">
    <name type="scientific">Pseudarthrobacter polychromogenes</name>
    <dbReference type="NCBI Taxonomy" id="1676"/>
    <lineage>
        <taxon>Bacteria</taxon>
        <taxon>Bacillati</taxon>
        <taxon>Actinomycetota</taxon>
        <taxon>Actinomycetes</taxon>
        <taxon>Micrococcales</taxon>
        <taxon>Micrococcaceae</taxon>
        <taxon>Pseudarthrobacter</taxon>
    </lineage>
</organism>
<feature type="domain" description="CYTH" evidence="2">
    <location>
        <begin position="19"/>
        <end position="228"/>
    </location>
</feature>
<dbReference type="InterPro" id="IPR007899">
    <property type="entry name" value="CHAD_dom"/>
</dbReference>
<dbReference type="PROSITE" id="PS51708">
    <property type="entry name" value="CHAD"/>
    <property type="match status" value="1"/>
</dbReference>
<protein>
    <submittedName>
        <fullName evidence="4">CHAD domain-containing protein</fullName>
    </submittedName>
</protein>
<dbReference type="Pfam" id="PF05235">
    <property type="entry name" value="CHAD"/>
    <property type="match status" value="1"/>
</dbReference>
<dbReference type="InterPro" id="IPR023577">
    <property type="entry name" value="CYTH_domain"/>
</dbReference>